<dbReference type="EMBL" id="JBHMAF010000017">
    <property type="protein sequence ID" value="MFB9757726.1"/>
    <property type="molecule type" value="Genomic_DNA"/>
</dbReference>
<protein>
    <submittedName>
        <fullName evidence="1">Stage VI sporulation protein F</fullName>
    </submittedName>
</protein>
<evidence type="ECO:0000313" key="2">
    <source>
        <dbReference type="Proteomes" id="UP001589609"/>
    </source>
</evidence>
<dbReference type="RefSeq" id="WP_129728127.1">
    <property type="nucleotide sequence ID" value="NZ_JAPCYI010000001.1"/>
</dbReference>
<evidence type="ECO:0000313" key="1">
    <source>
        <dbReference type="EMBL" id="MFB9757726.1"/>
    </source>
</evidence>
<name>A0ABV5WAW2_9BACI</name>
<keyword evidence="2" id="KW-1185">Reference proteome</keyword>
<dbReference type="Pfam" id="PF14069">
    <property type="entry name" value="SpoVIF"/>
    <property type="match status" value="1"/>
</dbReference>
<dbReference type="InterPro" id="IPR025942">
    <property type="entry name" value="SpoVIF"/>
</dbReference>
<reference evidence="1 2" key="1">
    <citation type="submission" date="2024-09" db="EMBL/GenBank/DDBJ databases">
        <authorList>
            <person name="Sun Q."/>
            <person name="Mori K."/>
        </authorList>
    </citation>
    <scope>NUCLEOTIDE SEQUENCE [LARGE SCALE GENOMIC DNA]</scope>
    <source>
        <strain evidence="1 2">JCM 11201</strain>
    </source>
</reference>
<proteinExistence type="predicted"/>
<organism evidence="1 2">
    <name type="scientific">Ectobacillus funiculus</name>
    <dbReference type="NCBI Taxonomy" id="137993"/>
    <lineage>
        <taxon>Bacteria</taxon>
        <taxon>Bacillati</taxon>
        <taxon>Bacillota</taxon>
        <taxon>Bacilli</taxon>
        <taxon>Bacillales</taxon>
        <taxon>Bacillaceae</taxon>
        <taxon>Ectobacillus</taxon>
    </lineage>
</organism>
<sequence>MNGNNNFFDNIEKQTKVNKEDIFKLAASVQNANLKDEKVLRQLIQQVALLAGRPVSKDKEEQIVKAVVNNNIPADLSALGNLFKK</sequence>
<accession>A0ABV5WAW2</accession>
<gene>
    <name evidence="1" type="ORF">ACFFMS_04110</name>
</gene>
<dbReference type="Proteomes" id="UP001589609">
    <property type="component" value="Unassembled WGS sequence"/>
</dbReference>
<comment type="caution">
    <text evidence="1">The sequence shown here is derived from an EMBL/GenBank/DDBJ whole genome shotgun (WGS) entry which is preliminary data.</text>
</comment>